<gene>
    <name evidence="1" type="ORF">Amon02_001195500</name>
</gene>
<comment type="caution">
    <text evidence="1">The sequence shown here is derived from an EMBL/GenBank/DDBJ whole genome shotgun (WGS) entry which is preliminary data.</text>
</comment>
<evidence type="ECO:0000313" key="2">
    <source>
        <dbReference type="Proteomes" id="UP001165064"/>
    </source>
</evidence>
<dbReference type="EMBL" id="BSXS01013356">
    <property type="protein sequence ID" value="GMF03917.1"/>
    <property type="molecule type" value="Genomic_DNA"/>
</dbReference>
<sequence length="180" mass="20269">MTLVRQDQYIYLFDEFMKRPVSKVGEFLMSDMNSILNSFETSWTAIGRAICRVSLLIVRISIHAISDLKPFSIEVTNFTQSISQFLSSSRDSLISDQLVMIESLELILEAIEPVFFNEYRLVTVIADWSNAIGLKGLGATNHLSTNALANKKKNKEHQLIISNSSVVVQYCFDSCFGSVD</sequence>
<protein>
    <submittedName>
        <fullName evidence="1">Unnamed protein product</fullName>
    </submittedName>
</protein>
<reference evidence="1" key="1">
    <citation type="submission" date="2023-04" db="EMBL/GenBank/DDBJ databases">
        <title>Ambrosiozyma monospora NBRC 10751.</title>
        <authorList>
            <person name="Ichikawa N."/>
            <person name="Sato H."/>
            <person name="Tonouchi N."/>
        </authorList>
    </citation>
    <scope>NUCLEOTIDE SEQUENCE</scope>
    <source>
        <strain evidence="1">NBRC 10751</strain>
    </source>
</reference>
<keyword evidence="2" id="KW-1185">Reference proteome</keyword>
<dbReference type="Proteomes" id="UP001165064">
    <property type="component" value="Unassembled WGS sequence"/>
</dbReference>
<proteinExistence type="predicted"/>
<organism evidence="1 2">
    <name type="scientific">Ambrosiozyma monospora</name>
    <name type="common">Yeast</name>
    <name type="synonym">Endomycopsis monosporus</name>
    <dbReference type="NCBI Taxonomy" id="43982"/>
    <lineage>
        <taxon>Eukaryota</taxon>
        <taxon>Fungi</taxon>
        <taxon>Dikarya</taxon>
        <taxon>Ascomycota</taxon>
        <taxon>Saccharomycotina</taxon>
        <taxon>Pichiomycetes</taxon>
        <taxon>Pichiales</taxon>
        <taxon>Pichiaceae</taxon>
        <taxon>Ambrosiozyma</taxon>
    </lineage>
</organism>
<accession>A0ACB5U892</accession>
<evidence type="ECO:0000313" key="1">
    <source>
        <dbReference type="EMBL" id="GMF03917.1"/>
    </source>
</evidence>
<name>A0ACB5U892_AMBMO</name>